<organism evidence="2 3">
    <name type="scientific">Horticoccus luteus</name>
    <dbReference type="NCBI Taxonomy" id="2862869"/>
    <lineage>
        <taxon>Bacteria</taxon>
        <taxon>Pseudomonadati</taxon>
        <taxon>Verrucomicrobiota</taxon>
        <taxon>Opitutia</taxon>
        <taxon>Opitutales</taxon>
        <taxon>Opitutaceae</taxon>
        <taxon>Horticoccus</taxon>
    </lineage>
</organism>
<evidence type="ECO:0000313" key="2">
    <source>
        <dbReference type="EMBL" id="QYM80506.1"/>
    </source>
</evidence>
<dbReference type="PANTHER" id="PTHR48079:SF6">
    <property type="entry name" value="NAD(P)-BINDING DOMAIN-CONTAINING PROTEIN-RELATED"/>
    <property type="match status" value="1"/>
</dbReference>
<sequence length="292" mass="30779">MPRGALPKSQGKSLIILGCGYVGRRLAEEAIEAGWSVAALTRNSGKAEMLREMGVQTVCADLAESGWHAAFPGAFDVVVNSVSSGRGGAEQRRRSYVEGTRSILRWAERCGPAALIHLSSISVYPQRGGEFVDEETSTAGVGERGAVQLEAEALVREAAGGSGRGSILRLGGIYGPGRTVLFAKIKSGEPLSGRPDEHLNLIHRDDVCAACWAALDVLEKGGVETFNVVDDAAATRGEIASWLAAQAGVAPPRFDGTPGNDRIVSNAKIKHALGWSPGVPTYREGYANLLSR</sequence>
<keyword evidence="3" id="KW-1185">Reference proteome</keyword>
<dbReference type="PANTHER" id="PTHR48079">
    <property type="entry name" value="PROTEIN YEEZ"/>
    <property type="match status" value="1"/>
</dbReference>
<feature type="domain" description="NAD-dependent epimerase/dehydratase" evidence="1">
    <location>
        <begin position="16"/>
        <end position="228"/>
    </location>
</feature>
<dbReference type="KEGG" id="ole:K0B96_07830"/>
<evidence type="ECO:0000259" key="1">
    <source>
        <dbReference type="Pfam" id="PF01370"/>
    </source>
</evidence>
<proteinExistence type="predicted"/>
<dbReference type="InterPro" id="IPR036291">
    <property type="entry name" value="NAD(P)-bd_dom_sf"/>
</dbReference>
<accession>A0A8F9TWN7</accession>
<dbReference type="GO" id="GO:0004029">
    <property type="term" value="F:aldehyde dehydrogenase (NAD+) activity"/>
    <property type="evidence" value="ECO:0007669"/>
    <property type="project" value="TreeGrafter"/>
</dbReference>
<dbReference type="Proteomes" id="UP000825051">
    <property type="component" value="Chromosome"/>
</dbReference>
<gene>
    <name evidence="2" type="ORF">K0B96_07830</name>
</gene>
<dbReference type="Pfam" id="PF01370">
    <property type="entry name" value="Epimerase"/>
    <property type="match status" value="1"/>
</dbReference>
<reference evidence="2" key="1">
    <citation type="submission" date="2021-08" db="EMBL/GenBank/DDBJ databases">
        <title>Genome of a novel bacterium of the phylum Verrucomicrobia, Oleiharenicola sp. KSB-15.</title>
        <authorList>
            <person name="Chung J.-H."/>
            <person name="Ahn J.-H."/>
            <person name="Yoon Y."/>
            <person name="Kim D.-Y."/>
            <person name="An S.-H."/>
            <person name="Park I."/>
            <person name="Yeon J."/>
        </authorList>
    </citation>
    <scope>NUCLEOTIDE SEQUENCE</scope>
    <source>
        <strain evidence="2">KSB-15</strain>
    </source>
</reference>
<protein>
    <submittedName>
        <fullName evidence="2">NAD-dependent epimerase/dehydratase family protein</fullName>
    </submittedName>
</protein>
<dbReference type="SUPFAM" id="SSF51735">
    <property type="entry name" value="NAD(P)-binding Rossmann-fold domains"/>
    <property type="match status" value="1"/>
</dbReference>
<dbReference type="GO" id="GO:0005737">
    <property type="term" value="C:cytoplasm"/>
    <property type="evidence" value="ECO:0007669"/>
    <property type="project" value="TreeGrafter"/>
</dbReference>
<dbReference type="RefSeq" id="WP_220165791.1">
    <property type="nucleotide sequence ID" value="NZ_CP080507.1"/>
</dbReference>
<dbReference type="Gene3D" id="3.40.50.720">
    <property type="entry name" value="NAD(P)-binding Rossmann-like Domain"/>
    <property type="match status" value="1"/>
</dbReference>
<name>A0A8F9TWN7_9BACT</name>
<dbReference type="EMBL" id="CP080507">
    <property type="protein sequence ID" value="QYM80506.1"/>
    <property type="molecule type" value="Genomic_DNA"/>
</dbReference>
<dbReference type="InterPro" id="IPR001509">
    <property type="entry name" value="Epimerase_deHydtase"/>
</dbReference>
<evidence type="ECO:0000313" key="3">
    <source>
        <dbReference type="Proteomes" id="UP000825051"/>
    </source>
</evidence>
<dbReference type="AlphaFoldDB" id="A0A8F9TWN7"/>
<dbReference type="InterPro" id="IPR051783">
    <property type="entry name" value="NAD(P)-dependent_oxidoreduct"/>
</dbReference>